<accession>A0AAW2G671</accession>
<keyword evidence="2" id="KW-1185">Reference proteome</keyword>
<name>A0AAW2G671_9HYME</name>
<comment type="caution">
    <text evidence="1">The sequence shown here is derived from an EMBL/GenBank/DDBJ whole genome shotgun (WGS) entry which is preliminary data.</text>
</comment>
<reference evidence="1 2" key="1">
    <citation type="submission" date="2023-03" db="EMBL/GenBank/DDBJ databases">
        <title>High recombination rates correlate with genetic variation in Cardiocondyla obscurior ants.</title>
        <authorList>
            <person name="Errbii M."/>
        </authorList>
    </citation>
    <scope>NUCLEOTIDE SEQUENCE [LARGE SCALE GENOMIC DNA]</scope>
    <source>
        <strain evidence="1">Alpha-2009</strain>
        <tissue evidence="1">Whole body</tissue>
    </source>
</reference>
<dbReference type="EMBL" id="JADYXP020000006">
    <property type="protein sequence ID" value="KAL0121950.1"/>
    <property type="molecule type" value="Genomic_DNA"/>
</dbReference>
<evidence type="ECO:0000313" key="1">
    <source>
        <dbReference type="EMBL" id="KAL0121950.1"/>
    </source>
</evidence>
<evidence type="ECO:0000313" key="2">
    <source>
        <dbReference type="Proteomes" id="UP001430953"/>
    </source>
</evidence>
<protein>
    <submittedName>
        <fullName evidence="1">Uncharacterized protein</fullName>
    </submittedName>
</protein>
<gene>
    <name evidence="1" type="ORF">PUN28_007027</name>
</gene>
<proteinExistence type="predicted"/>
<organism evidence="1 2">
    <name type="scientific">Cardiocondyla obscurior</name>
    <dbReference type="NCBI Taxonomy" id="286306"/>
    <lineage>
        <taxon>Eukaryota</taxon>
        <taxon>Metazoa</taxon>
        <taxon>Ecdysozoa</taxon>
        <taxon>Arthropoda</taxon>
        <taxon>Hexapoda</taxon>
        <taxon>Insecta</taxon>
        <taxon>Pterygota</taxon>
        <taxon>Neoptera</taxon>
        <taxon>Endopterygota</taxon>
        <taxon>Hymenoptera</taxon>
        <taxon>Apocrita</taxon>
        <taxon>Aculeata</taxon>
        <taxon>Formicoidea</taxon>
        <taxon>Formicidae</taxon>
        <taxon>Myrmicinae</taxon>
        <taxon>Cardiocondyla</taxon>
    </lineage>
</organism>
<dbReference type="AlphaFoldDB" id="A0AAW2G671"/>
<dbReference type="Proteomes" id="UP001430953">
    <property type="component" value="Unassembled WGS sequence"/>
</dbReference>
<sequence>MTYCLSTVTLNHAASGRLPEFPRCLGKFGWPVPKRSPVLLTESRERKITFNFYLQVLHARFAGKNKIFKPTNIVFKSYSLSQNYSNNRIIIKKKKKKKRKKKTLIREK</sequence>